<dbReference type="Pfam" id="PF01522">
    <property type="entry name" value="Polysacc_deac_1"/>
    <property type="match status" value="1"/>
</dbReference>
<comment type="similarity">
    <text evidence="2">Belongs to the polysaccharide deacetylase family.</text>
</comment>
<evidence type="ECO:0000256" key="3">
    <source>
        <dbReference type="ARBA" id="ARBA00020071"/>
    </source>
</evidence>
<comment type="function">
    <text evidence="1">Is involved in generating a small heat-stable compound (Nod), an acylated oligomer of N-acetylglucosamine, that stimulates mitosis in various plant protoplasts.</text>
</comment>
<dbReference type="Proteomes" id="UP001449795">
    <property type="component" value="Chromosome"/>
</dbReference>
<dbReference type="PANTHER" id="PTHR43123">
    <property type="entry name" value="POLYSACCHARIDE DEACETYLASE-RELATED"/>
    <property type="match status" value="1"/>
</dbReference>
<evidence type="ECO:0000256" key="1">
    <source>
        <dbReference type="ARBA" id="ARBA00003236"/>
    </source>
</evidence>
<name>A0ABZ3DAU2_9PROT</name>
<dbReference type="Gene3D" id="3.20.20.370">
    <property type="entry name" value="Glycoside hydrolase/deacetylase"/>
    <property type="match status" value="1"/>
</dbReference>
<keyword evidence="7" id="KW-1185">Reference proteome</keyword>
<dbReference type="SUPFAM" id="SSF88713">
    <property type="entry name" value="Glycoside hydrolase/deacetylase"/>
    <property type="match status" value="1"/>
</dbReference>
<feature type="domain" description="NodB homology" evidence="5">
    <location>
        <begin position="70"/>
        <end position="288"/>
    </location>
</feature>
<dbReference type="EMBL" id="CP152276">
    <property type="protein sequence ID" value="XAE44679.1"/>
    <property type="molecule type" value="Genomic_DNA"/>
</dbReference>
<gene>
    <name evidence="6" type="ORF">AAC691_09785</name>
</gene>
<protein>
    <recommendedName>
        <fullName evidence="3">Chitooligosaccharide deacetylase</fullName>
    </recommendedName>
    <alternativeName>
        <fullName evidence="4">Nodulation protein B</fullName>
    </alternativeName>
</protein>
<dbReference type="RefSeq" id="WP_342629901.1">
    <property type="nucleotide sequence ID" value="NZ_CP152276.1"/>
</dbReference>
<dbReference type="PANTHER" id="PTHR43123:SF1">
    <property type="entry name" value="POLYSACCHARIDE DEACETYLASE-RELATED"/>
    <property type="match status" value="1"/>
</dbReference>
<dbReference type="PROSITE" id="PS51677">
    <property type="entry name" value="NODB"/>
    <property type="match status" value="1"/>
</dbReference>
<dbReference type="InterPro" id="IPR011330">
    <property type="entry name" value="Glyco_hydro/deAcase_b/a-brl"/>
</dbReference>
<evidence type="ECO:0000256" key="2">
    <source>
        <dbReference type="ARBA" id="ARBA00010973"/>
    </source>
</evidence>
<organism evidence="6 7">
    <name type="scientific">Nguyenibacter vanlangensis</name>
    <dbReference type="NCBI Taxonomy" id="1216886"/>
    <lineage>
        <taxon>Bacteria</taxon>
        <taxon>Pseudomonadati</taxon>
        <taxon>Pseudomonadota</taxon>
        <taxon>Alphaproteobacteria</taxon>
        <taxon>Acetobacterales</taxon>
        <taxon>Acetobacteraceae</taxon>
        <taxon>Nguyenibacter</taxon>
    </lineage>
</organism>
<reference evidence="6 7" key="1">
    <citation type="submission" date="2024-04" db="EMBL/GenBank/DDBJ databases">
        <title>Complete genome sequence of Nguyenibacter vanlangesis HBCM-1154, a strain capable of nitrogen fixation, IAA production, and phosphorus solubilization isolated from sugarcane soil.</title>
        <authorList>
            <person name="MY HANH P."/>
        </authorList>
    </citation>
    <scope>NUCLEOTIDE SEQUENCE [LARGE SCALE GENOMIC DNA]</scope>
    <source>
        <strain evidence="6 7">HBCM 1154</strain>
    </source>
</reference>
<dbReference type="InterPro" id="IPR002509">
    <property type="entry name" value="NODB_dom"/>
</dbReference>
<evidence type="ECO:0000313" key="7">
    <source>
        <dbReference type="Proteomes" id="UP001449795"/>
    </source>
</evidence>
<proteinExistence type="inferred from homology"/>
<accession>A0ABZ3DAU2</accession>
<evidence type="ECO:0000313" key="6">
    <source>
        <dbReference type="EMBL" id="XAE44679.1"/>
    </source>
</evidence>
<sequence length="300" mass="33509">MTAADETNGRDFVGYGGRPPVVRWPGGARIAVSFVINLEEGSEQSVLDGDSHGETLGEVSRAPAAGERDLAMESFFEYGSRAGVWRLIDLFDQFGLPVSMYACPVALRRTPQLANYLSGAAQHEIVCHGYRWEEVSRLTPDLERDHIHRAYDLLKVLTGRAPSGWYCRYAPSARTRALLVEHGGFHYDCDSYADDLPYVVSVNGREWCVVPHALDANDIKFWRGGFAKGDDFFAYLKDTFDCLYREGATHPKMMTISLHCRIAGRPGRAEGLRRFVEYIGGIDNVWVATRGQIADAFMKS</sequence>
<evidence type="ECO:0000256" key="4">
    <source>
        <dbReference type="ARBA" id="ARBA00032976"/>
    </source>
</evidence>
<evidence type="ECO:0000259" key="5">
    <source>
        <dbReference type="PROSITE" id="PS51677"/>
    </source>
</evidence>